<protein>
    <recommendedName>
        <fullName evidence="8 10">Protein GrpE</fullName>
    </recommendedName>
    <alternativeName>
        <fullName evidence="9 10">HSP-70 cofactor</fullName>
    </alternativeName>
</protein>
<evidence type="ECO:0000256" key="9">
    <source>
        <dbReference type="ARBA" id="ARBA00076414"/>
    </source>
</evidence>
<dbReference type="GO" id="GO:0006457">
    <property type="term" value="P:protein folding"/>
    <property type="evidence" value="ECO:0007669"/>
    <property type="project" value="InterPro"/>
</dbReference>
<keyword evidence="6 10" id="KW-0143">Chaperone</keyword>
<evidence type="ECO:0000256" key="12">
    <source>
        <dbReference type="SAM" id="MobiDB-lite"/>
    </source>
</evidence>
<dbReference type="PANTHER" id="PTHR21237">
    <property type="entry name" value="GRPE PROTEIN"/>
    <property type="match status" value="1"/>
</dbReference>
<evidence type="ECO:0000256" key="10">
    <source>
        <dbReference type="HAMAP-Rule" id="MF_01151"/>
    </source>
</evidence>
<comment type="subcellular location">
    <subcellularLocation>
        <location evidence="1 10">Cytoplasm</location>
    </subcellularLocation>
</comment>
<name>A0A2H0WLB7_9BACT</name>
<dbReference type="GO" id="GO:0005737">
    <property type="term" value="C:cytoplasm"/>
    <property type="evidence" value="ECO:0007669"/>
    <property type="project" value="UniProtKB-SubCell"/>
</dbReference>
<evidence type="ECO:0000256" key="8">
    <source>
        <dbReference type="ARBA" id="ARBA00072274"/>
    </source>
</evidence>
<dbReference type="Gene3D" id="3.90.20.20">
    <property type="match status" value="1"/>
</dbReference>
<accession>A0A2H0WLB7</accession>
<dbReference type="InterPro" id="IPR013805">
    <property type="entry name" value="GrpE_CC"/>
</dbReference>
<dbReference type="GO" id="GO:0042803">
    <property type="term" value="F:protein homodimerization activity"/>
    <property type="evidence" value="ECO:0007669"/>
    <property type="project" value="InterPro"/>
</dbReference>
<dbReference type="HAMAP" id="MF_01151">
    <property type="entry name" value="GrpE"/>
    <property type="match status" value="1"/>
</dbReference>
<keyword evidence="5 10" id="KW-0346">Stress response</keyword>
<comment type="caution">
    <text evidence="13">The sequence shown here is derived from an EMBL/GenBank/DDBJ whole genome shotgun (WGS) entry which is preliminary data.</text>
</comment>
<evidence type="ECO:0000256" key="5">
    <source>
        <dbReference type="ARBA" id="ARBA00023016"/>
    </source>
</evidence>
<proteinExistence type="inferred from homology"/>
<comment type="function">
    <text evidence="7 10">Participates actively in the response to hyperosmotic and heat shock by preventing the aggregation of stress-denatured proteins, in association with DnaK and GrpE. It is the nucleotide exchange factor for DnaK and may function as a thermosensor. Unfolded proteins bind initially to DnaJ; upon interaction with the DnaJ-bound protein, DnaK hydrolyzes its bound ATP, resulting in the formation of a stable complex. GrpE releases ADP from DnaK; ATP binding to DnaK triggers the release of the substrate protein, thus completing the reaction cycle. Several rounds of ATP-dependent interactions between DnaJ, DnaK and GrpE are required for fully efficient folding.</text>
</comment>
<evidence type="ECO:0000313" key="13">
    <source>
        <dbReference type="EMBL" id="PIS13365.1"/>
    </source>
</evidence>
<evidence type="ECO:0000313" key="14">
    <source>
        <dbReference type="Proteomes" id="UP000230353"/>
    </source>
</evidence>
<evidence type="ECO:0000256" key="1">
    <source>
        <dbReference type="ARBA" id="ARBA00004496"/>
    </source>
</evidence>
<evidence type="ECO:0000256" key="11">
    <source>
        <dbReference type="RuleBase" id="RU004478"/>
    </source>
</evidence>
<dbReference type="PANTHER" id="PTHR21237:SF23">
    <property type="entry name" value="GRPE PROTEIN HOMOLOG, MITOCHONDRIAL"/>
    <property type="match status" value="1"/>
</dbReference>
<dbReference type="SUPFAM" id="SSF58014">
    <property type="entry name" value="Coiled-coil domain of nucleotide exchange factor GrpE"/>
    <property type="match status" value="1"/>
</dbReference>
<evidence type="ECO:0000256" key="7">
    <source>
        <dbReference type="ARBA" id="ARBA00053401"/>
    </source>
</evidence>
<dbReference type="Proteomes" id="UP000230353">
    <property type="component" value="Unassembled WGS sequence"/>
</dbReference>
<dbReference type="GO" id="GO:0051087">
    <property type="term" value="F:protein-folding chaperone binding"/>
    <property type="evidence" value="ECO:0007669"/>
    <property type="project" value="InterPro"/>
</dbReference>
<dbReference type="InterPro" id="IPR009012">
    <property type="entry name" value="GrpE_head"/>
</dbReference>
<sequence length="171" mass="19960">MPSDITIEDENQEADSSAEEAKNKLKKIKEKLKRCQKEKEEYLSGWQRCRADFINARKDEEKKREEFIKFSNQIILLNLLPVLDSFDSALKHTEHKEKRGFVLIKTQLDEILKKHGLEPIKSEGENFNPQFHEAAEEVESEKESGIIVEEIQKGYLLHEKVLRPSKVKIAK</sequence>
<gene>
    <name evidence="10 13" type="primary">grpE</name>
    <name evidence="13" type="ORF">COT67_02235</name>
</gene>
<evidence type="ECO:0000256" key="4">
    <source>
        <dbReference type="ARBA" id="ARBA00022490"/>
    </source>
</evidence>
<dbReference type="SUPFAM" id="SSF51064">
    <property type="entry name" value="Head domain of nucleotide exchange factor GrpE"/>
    <property type="match status" value="1"/>
</dbReference>
<dbReference type="Gene3D" id="2.30.22.10">
    <property type="entry name" value="Head domain of nucleotide exchange factor GrpE"/>
    <property type="match status" value="1"/>
</dbReference>
<dbReference type="Pfam" id="PF01025">
    <property type="entry name" value="GrpE"/>
    <property type="match status" value="1"/>
</dbReference>
<feature type="region of interest" description="Disordered" evidence="12">
    <location>
        <begin position="1"/>
        <end position="22"/>
    </location>
</feature>
<comment type="subunit">
    <text evidence="3 10">Homodimer.</text>
</comment>
<comment type="similarity">
    <text evidence="2 10 11">Belongs to the GrpE family.</text>
</comment>
<dbReference type="AlphaFoldDB" id="A0A2H0WLB7"/>
<evidence type="ECO:0000256" key="6">
    <source>
        <dbReference type="ARBA" id="ARBA00023186"/>
    </source>
</evidence>
<organism evidence="13 14">
    <name type="scientific">Candidatus Tagabacteria bacterium CG09_land_8_20_14_0_10_41_14</name>
    <dbReference type="NCBI Taxonomy" id="1975021"/>
    <lineage>
        <taxon>Bacteria</taxon>
        <taxon>Candidatus Tagaibacteriota</taxon>
    </lineage>
</organism>
<dbReference type="CDD" id="cd00446">
    <property type="entry name" value="GrpE"/>
    <property type="match status" value="1"/>
</dbReference>
<dbReference type="FunFam" id="2.30.22.10:FF:000001">
    <property type="entry name" value="Protein GrpE"/>
    <property type="match status" value="1"/>
</dbReference>
<dbReference type="GO" id="GO:0000774">
    <property type="term" value="F:adenyl-nucleotide exchange factor activity"/>
    <property type="evidence" value="ECO:0007669"/>
    <property type="project" value="InterPro"/>
</dbReference>
<reference evidence="14" key="1">
    <citation type="submission" date="2017-09" db="EMBL/GenBank/DDBJ databases">
        <title>Depth-based differentiation of microbial function through sediment-hosted aquifers and enrichment of novel symbionts in the deep terrestrial subsurface.</title>
        <authorList>
            <person name="Probst A.J."/>
            <person name="Ladd B."/>
            <person name="Jarett J.K."/>
            <person name="Geller-Mcgrath D.E."/>
            <person name="Sieber C.M.K."/>
            <person name="Emerson J.B."/>
            <person name="Anantharaman K."/>
            <person name="Thomas B.C."/>
            <person name="Malmstrom R."/>
            <person name="Stieglmeier M."/>
            <person name="Klingl A."/>
            <person name="Woyke T."/>
            <person name="Ryan C.M."/>
            <person name="Banfield J.F."/>
        </authorList>
    </citation>
    <scope>NUCLEOTIDE SEQUENCE [LARGE SCALE GENOMIC DNA]</scope>
</reference>
<dbReference type="InterPro" id="IPR000740">
    <property type="entry name" value="GrpE"/>
</dbReference>
<evidence type="ECO:0000256" key="3">
    <source>
        <dbReference type="ARBA" id="ARBA00011738"/>
    </source>
</evidence>
<feature type="compositionally biased region" description="Acidic residues" evidence="12">
    <location>
        <begin position="1"/>
        <end position="18"/>
    </location>
</feature>
<dbReference type="PRINTS" id="PR00773">
    <property type="entry name" value="GRPEPROTEIN"/>
</dbReference>
<keyword evidence="4 10" id="KW-0963">Cytoplasm</keyword>
<dbReference type="GO" id="GO:0051082">
    <property type="term" value="F:unfolded protein binding"/>
    <property type="evidence" value="ECO:0007669"/>
    <property type="project" value="TreeGrafter"/>
</dbReference>
<evidence type="ECO:0000256" key="2">
    <source>
        <dbReference type="ARBA" id="ARBA00009054"/>
    </source>
</evidence>
<dbReference type="EMBL" id="PEZL01000032">
    <property type="protein sequence ID" value="PIS13365.1"/>
    <property type="molecule type" value="Genomic_DNA"/>
</dbReference>